<evidence type="ECO:0000313" key="3">
    <source>
        <dbReference type="Proteomes" id="UP000321523"/>
    </source>
</evidence>
<proteinExistence type="predicted"/>
<feature type="coiled-coil region" evidence="1">
    <location>
        <begin position="2"/>
        <end position="29"/>
    </location>
</feature>
<dbReference type="EMBL" id="BJYZ01000046">
    <property type="protein sequence ID" value="GEO42616.1"/>
    <property type="molecule type" value="Genomic_DNA"/>
</dbReference>
<organism evidence="2 3">
    <name type="scientific">Skermanella aerolata</name>
    <dbReference type="NCBI Taxonomy" id="393310"/>
    <lineage>
        <taxon>Bacteria</taxon>
        <taxon>Pseudomonadati</taxon>
        <taxon>Pseudomonadota</taxon>
        <taxon>Alphaproteobacteria</taxon>
        <taxon>Rhodospirillales</taxon>
        <taxon>Azospirillaceae</taxon>
        <taxon>Skermanella</taxon>
    </lineage>
</organism>
<dbReference type="Proteomes" id="UP000321523">
    <property type="component" value="Unassembled WGS sequence"/>
</dbReference>
<protein>
    <recommendedName>
        <fullName evidence="4">Transposase</fullName>
    </recommendedName>
</protein>
<evidence type="ECO:0000313" key="2">
    <source>
        <dbReference type="EMBL" id="GEO42616.1"/>
    </source>
</evidence>
<evidence type="ECO:0000256" key="1">
    <source>
        <dbReference type="SAM" id="Coils"/>
    </source>
</evidence>
<keyword evidence="1" id="KW-0175">Coiled coil</keyword>
<gene>
    <name evidence="2" type="ORF">SAE02_67640</name>
</gene>
<dbReference type="AlphaFoldDB" id="A0A512E1R0"/>
<evidence type="ECO:0008006" key="4">
    <source>
        <dbReference type="Google" id="ProtNLM"/>
    </source>
</evidence>
<keyword evidence="3" id="KW-1185">Reference proteome</keyword>
<sequence length="62" mass="7133">MTDDTEARIQALEKKNENLRQAMMFLLAAFSPRANRDENIGKSVRIMKVLTKDKLEPENSKP</sequence>
<name>A0A512E1R0_9PROT</name>
<dbReference type="RefSeq" id="WP_147041147.1">
    <property type="nucleotide sequence ID" value="NZ_BJYZ01000046.1"/>
</dbReference>
<comment type="caution">
    <text evidence="2">The sequence shown here is derived from an EMBL/GenBank/DDBJ whole genome shotgun (WGS) entry which is preliminary data.</text>
</comment>
<accession>A0A512E1R0</accession>
<reference evidence="2 3" key="1">
    <citation type="submission" date="2019-07" db="EMBL/GenBank/DDBJ databases">
        <title>Whole genome shotgun sequence of Skermanella aerolata NBRC 106429.</title>
        <authorList>
            <person name="Hosoyama A."/>
            <person name="Uohara A."/>
            <person name="Ohji S."/>
            <person name="Ichikawa N."/>
        </authorList>
    </citation>
    <scope>NUCLEOTIDE SEQUENCE [LARGE SCALE GENOMIC DNA]</scope>
    <source>
        <strain evidence="2 3">NBRC 106429</strain>
    </source>
</reference>